<protein>
    <submittedName>
        <fullName evidence="2">WD_REPEATS_REGION domain-containing protein</fullName>
    </submittedName>
</protein>
<sequence length="339" mass="38602">MRDGSVVFVDTRTRPNVGDVVTQYTNQLYPFDVKNSNQLVSVPERVYSITKKSHNTVTNMAFINSNYFVTGSDNGANGIKCWDLRYLSSKPERSCVVNYNFPREHFGRHFGVSDIKLDEKNSKFYVCCTNSRTYAFDSKTTNNNPLFVLQDTNSSVDISDPFFRKMSVSPHSNSVFIGSSKGNPQVFDLNKYKENMYLPIAKYEISGHSEPICNAQFSNDGKHLISISDHMLRVWEYGWDNCLLDCDLNIVNIQKPIEITQHISTIEKTHRSYNIEFDVKSAKLGYPLATGKKISTPSRAKKGIKRKPNDGHDEEPVIKSKYYPIFNGLERVNSEPTTP</sequence>
<evidence type="ECO:0000313" key="2">
    <source>
        <dbReference type="WBParaSite" id="RSKR_0000253500.1"/>
    </source>
</evidence>
<accession>A0AC35TNK9</accession>
<name>A0AC35TNK9_9BILA</name>
<evidence type="ECO:0000313" key="1">
    <source>
        <dbReference type="Proteomes" id="UP000095286"/>
    </source>
</evidence>
<organism evidence="1 2">
    <name type="scientific">Rhabditophanes sp. KR3021</name>
    <dbReference type="NCBI Taxonomy" id="114890"/>
    <lineage>
        <taxon>Eukaryota</taxon>
        <taxon>Metazoa</taxon>
        <taxon>Ecdysozoa</taxon>
        <taxon>Nematoda</taxon>
        <taxon>Chromadorea</taxon>
        <taxon>Rhabditida</taxon>
        <taxon>Tylenchina</taxon>
        <taxon>Panagrolaimomorpha</taxon>
        <taxon>Strongyloidoidea</taxon>
        <taxon>Alloionematidae</taxon>
        <taxon>Rhabditophanes</taxon>
    </lineage>
</organism>
<dbReference type="WBParaSite" id="RSKR_0000253500.1">
    <property type="protein sequence ID" value="RSKR_0000253500.1"/>
    <property type="gene ID" value="RSKR_0000253500"/>
</dbReference>
<dbReference type="Proteomes" id="UP000095286">
    <property type="component" value="Unplaced"/>
</dbReference>
<reference evidence="2" key="1">
    <citation type="submission" date="2016-11" db="UniProtKB">
        <authorList>
            <consortium name="WormBaseParasite"/>
        </authorList>
    </citation>
    <scope>IDENTIFICATION</scope>
    <source>
        <strain evidence="2">KR3021</strain>
    </source>
</reference>
<proteinExistence type="predicted"/>